<evidence type="ECO:0000256" key="3">
    <source>
        <dbReference type="ARBA" id="ARBA00022898"/>
    </source>
</evidence>
<protein>
    <submittedName>
        <fullName evidence="7">Tryptophanase</fullName>
        <ecNumber evidence="7">4.1.99.1</ecNumber>
    </submittedName>
</protein>
<comment type="similarity">
    <text evidence="2">Belongs to the beta-eliminating lyase family.</text>
</comment>
<dbReference type="NCBIfam" id="NF009709">
    <property type="entry name" value="PRK13238.1"/>
    <property type="match status" value="1"/>
</dbReference>
<comment type="cofactor">
    <cofactor evidence="1 5">
        <name>pyridoxal 5'-phosphate</name>
        <dbReference type="ChEBI" id="CHEBI:597326"/>
    </cofactor>
</comment>
<dbReference type="SUPFAM" id="SSF53383">
    <property type="entry name" value="PLP-dependent transferases"/>
    <property type="match status" value="1"/>
</dbReference>
<proteinExistence type="inferred from homology"/>
<organism evidence="7">
    <name type="scientific">candidate division WOR-3 bacterium</name>
    <dbReference type="NCBI Taxonomy" id="2052148"/>
    <lineage>
        <taxon>Bacteria</taxon>
        <taxon>Bacteria division WOR-3</taxon>
    </lineage>
</organism>
<keyword evidence="3 5" id="KW-0663">Pyridoxal phosphate</keyword>
<dbReference type="EC" id="4.1.99.1" evidence="7"/>
<dbReference type="Gene3D" id="3.40.640.10">
    <property type="entry name" value="Type I PLP-dependent aspartate aminotransferase-like (Major domain)"/>
    <property type="match status" value="1"/>
</dbReference>
<keyword evidence="4 7" id="KW-0456">Lyase</keyword>
<dbReference type="Pfam" id="PF01212">
    <property type="entry name" value="Beta_elim_lyase"/>
    <property type="match status" value="1"/>
</dbReference>
<evidence type="ECO:0000256" key="4">
    <source>
        <dbReference type="ARBA" id="ARBA00023239"/>
    </source>
</evidence>
<accession>A0A7C6A8W5</accession>
<dbReference type="InterPro" id="IPR001597">
    <property type="entry name" value="ArAA_b-elim_lyase/Thr_aldolase"/>
</dbReference>
<dbReference type="PIRSF" id="PIRSF001386">
    <property type="entry name" value="Trpase"/>
    <property type="match status" value="1"/>
</dbReference>
<dbReference type="AlphaFoldDB" id="A0A7C6A8W5"/>
<evidence type="ECO:0000256" key="5">
    <source>
        <dbReference type="PIRSR" id="PIRSR611166-50"/>
    </source>
</evidence>
<sequence length="482" mass="54159">MIIKLANGKEIPVETHKARMVQKINLVPADRRLKAIEEAGYNTFQLKTKDIFLDMLTDSGVNAMSDKQFAGFITTDDAYAGSMTFYEFAEAVKDILGYQYVMNVHQGRAAEHLISKVFCKPGDVVLTNYHFTTTKVHIEETGKATCLEIYIDEALNTKSTHPFKGSMDPQKLKDCIKQYGKDKISYVRMEATANLLGGQPFSMANLKEITKIAKANGILTVLDGSLISENAYLIRQREKGYENKTVAEIVKEMCSLVDLFYMSGRKNTCVRGGCIATNRKDLFDKIKDWLPVYEGFFTYGGMSQREVGMMAVGMREMVDPEVAGCAIEQVKYFVNRLDEIGIPVVTPPGGLACHIDARKFAPHIPKEEYIAGAVTAALYIASGVRSMERGTISMERAKDGTEVYADLELTRIAIPRRVYTISQIEYTIDRIQWLYKHRDLIKGLKFVEEPPVLRFFIGKLAPLDNWGAKLCDAFKKDFGPDL</sequence>
<feature type="domain" description="Aromatic amino acid beta-eliminating lyase/threonine aldolase" evidence="6">
    <location>
        <begin position="54"/>
        <end position="427"/>
    </location>
</feature>
<dbReference type="InterPro" id="IPR015424">
    <property type="entry name" value="PyrdxlP-dep_Trfase"/>
</dbReference>
<dbReference type="InterPro" id="IPR015421">
    <property type="entry name" value="PyrdxlP-dep_Trfase_major"/>
</dbReference>
<name>A0A7C6A8W5_UNCW3</name>
<dbReference type="PANTHER" id="PTHR32325:SF4">
    <property type="entry name" value="TRYPTOPHANASE"/>
    <property type="match status" value="1"/>
</dbReference>
<evidence type="ECO:0000259" key="6">
    <source>
        <dbReference type="Pfam" id="PF01212"/>
    </source>
</evidence>
<dbReference type="GO" id="GO:0009034">
    <property type="term" value="F:tryptophanase activity"/>
    <property type="evidence" value="ECO:0007669"/>
    <property type="project" value="UniProtKB-EC"/>
</dbReference>
<feature type="modified residue" description="N6-(pyridoxal phosphate)lysine" evidence="5">
    <location>
        <position position="266"/>
    </location>
</feature>
<evidence type="ECO:0000313" key="7">
    <source>
        <dbReference type="EMBL" id="HHS52051.1"/>
    </source>
</evidence>
<gene>
    <name evidence="7" type="ORF">ENW73_04195</name>
</gene>
<dbReference type="InterPro" id="IPR011166">
    <property type="entry name" value="Beta-eliminating_lyase"/>
</dbReference>
<reference evidence="7" key="1">
    <citation type="journal article" date="2020" name="mSystems">
        <title>Genome- and Community-Level Interaction Insights into Carbon Utilization and Element Cycling Functions of Hydrothermarchaeota in Hydrothermal Sediment.</title>
        <authorList>
            <person name="Zhou Z."/>
            <person name="Liu Y."/>
            <person name="Xu W."/>
            <person name="Pan J."/>
            <person name="Luo Z.H."/>
            <person name="Li M."/>
        </authorList>
    </citation>
    <scope>NUCLEOTIDE SEQUENCE [LARGE SCALE GENOMIC DNA]</scope>
    <source>
        <strain evidence="7">SpSt-876</strain>
    </source>
</reference>
<evidence type="ECO:0000256" key="2">
    <source>
        <dbReference type="ARBA" id="ARBA00009721"/>
    </source>
</evidence>
<comment type="caution">
    <text evidence="7">The sequence shown here is derived from an EMBL/GenBank/DDBJ whole genome shotgun (WGS) entry which is preliminary data.</text>
</comment>
<dbReference type="InterPro" id="IPR015422">
    <property type="entry name" value="PyrdxlP-dep_Trfase_small"/>
</dbReference>
<evidence type="ECO:0000256" key="1">
    <source>
        <dbReference type="ARBA" id="ARBA00001933"/>
    </source>
</evidence>
<dbReference type="EMBL" id="DTLI01000109">
    <property type="protein sequence ID" value="HHS52051.1"/>
    <property type="molecule type" value="Genomic_DNA"/>
</dbReference>
<dbReference type="Gene3D" id="3.90.1150.10">
    <property type="entry name" value="Aspartate Aminotransferase, domain 1"/>
    <property type="match status" value="1"/>
</dbReference>
<dbReference type="PANTHER" id="PTHR32325">
    <property type="entry name" value="BETA-ELIMINATING LYASE-LIKE PROTEIN-RELATED"/>
    <property type="match status" value="1"/>
</dbReference>